<evidence type="ECO:0000313" key="2">
    <source>
        <dbReference type="Proteomes" id="UP000297245"/>
    </source>
</evidence>
<accession>A0A4S8KIG3</accession>
<sequence>APNGSDPIRPSDGWALGFRMRMGTFGAFHPNGFPSDHPWISNGCYEAWEVTVGIGVRKAIDIFTPATLGPFESDVNEDRMLAVDVNIFTSTKVQGICEVKNIMMDWNIPVMPEPMLDF</sequence>
<feature type="non-terminal residue" evidence="1">
    <location>
        <position position="1"/>
    </location>
</feature>
<gene>
    <name evidence="1" type="ORF">K435DRAFT_814539</name>
</gene>
<evidence type="ECO:0000313" key="1">
    <source>
        <dbReference type="EMBL" id="THU75226.1"/>
    </source>
</evidence>
<organism evidence="1 2">
    <name type="scientific">Dendrothele bispora (strain CBS 962.96)</name>
    <dbReference type="NCBI Taxonomy" id="1314807"/>
    <lineage>
        <taxon>Eukaryota</taxon>
        <taxon>Fungi</taxon>
        <taxon>Dikarya</taxon>
        <taxon>Basidiomycota</taxon>
        <taxon>Agaricomycotina</taxon>
        <taxon>Agaricomycetes</taxon>
        <taxon>Agaricomycetidae</taxon>
        <taxon>Agaricales</taxon>
        <taxon>Agaricales incertae sedis</taxon>
        <taxon>Dendrothele</taxon>
    </lineage>
</organism>
<reference evidence="1 2" key="1">
    <citation type="journal article" date="2019" name="Nat. Ecol. Evol.">
        <title>Megaphylogeny resolves global patterns of mushroom evolution.</title>
        <authorList>
            <person name="Varga T."/>
            <person name="Krizsan K."/>
            <person name="Foldi C."/>
            <person name="Dima B."/>
            <person name="Sanchez-Garcia M."/>
            <person name="Sanchez-Ramirez S."/>
            <person name="Szollosi G.J."/>
            <person name="Szarkandi J.G."/>
            <person name="Papp V."/>
            <person name="Albert L."/>
            <person name="Andreopoulos W."/>
            <person name="Angelini C."/>
            <person name="Antonin V."/>
            <person name="Barry K.W."/>
            <person name="Bougher N.L."/>
            <person name="Buchanan P."/>
            <person name="Buyck B."/>
            <person name="Bense V."/>
            <person name="Catcheside P."/>
            <person name="Chovatia M."/>
            <person name="Cooper J."/>
            <person name="Damon W."/>
            <person name="Desjardin D."/>
            <person name="Finy P."/>
            <person name="Geml J."/>
            <person name="Haridas S."/>
            <person name="Hughes K."/>
            <person name="Justo A."/>
            <person name="Karasinski D."/>
            <person name="Kautmanova I."/>
            <person name="Kiss B."/>
            <person name="Kocsube S."/>
            <person name="Kotiranta H."/>
            <person name="LaButti K.M."/>
            <person name="Lechner B.E."/>
            <person name="Liimatainen K."/>
            <person name="Lipzen A."/>
            <person name="Lukacs Z."/>
            <person name="Mihaltcheva S."/>
            <person name="Morgado L.N."/>
            <person name="Niskanen T."/>
            <person name="Noordeloos M.E."/>
            <person name="Ohm R.A."/>
            <person name="Ortiz-Santana B."/>
            <person name="Ovrebo C."/>
            <person name="Racz N."/>
            <person name="Riley R."/>
            <person name="Savchenko A."/>
            <person name="Shiryaev A."/>
            <person name="Soop K."/>
            <person name="Spirin V."/>
            <person name="Szebenyi C."/>
            <person name="Tomsovsky M."/>
            <person name="Tulloss R.E."/>
            <person name="Uehling J."/>
            <person name="Grigoriev I.V."/>
            <person name="Vagvolgyi C."/>
            <person name="Papp T."/>
            <person name="Martin F.M."/>
            <person name="Miettinen O."/>
            <person name="Hibbett D.S."/>
            <person name="Nagy L.G."/>
        </authorList>
    </citation>
    <scope>NUCLEOTIDE SEQUENCE [LARGE SCALE GENOMIC DNA]</scope>
    <source>
        <strain evidence="1 2">CBS 962.96</strain>
    </source>
</reference>
<name>A0A4S8KIG3_DENBC</name>
<dbReference type="AlphaFoldDB" id="A0A4S8KIG3"/>
<dbReference type="EMBL" id="ML182617">
    <property type="protein sequence ID" value="THU75226.1"/>
    <property type="molecule type" value="Genomic_DNA"/>
</dbReference>
<keyword evidence="2" id="KW-1185">Reference proteome</keyword>
<dbReference type="Proteomes" id="UP000297245">
    <property type="component" value="Unassembled WGS sequence"/>
</dbReference>
<protein>
    <submittedName>
        <fullName evidence="1">Uncharacterized protein</fullName>
    </submittedName>
</protein>
<proteinExistence type="predicted"/>